<dbReference type="InterPro" id="IPR058626">
    <property type="entry name" value="MdtA-like_b-barrel"/>
</dbReference>
<feature type="domain" description="Multidrug resistance protein MdtA-like beta-barrel" evidence="5">
    <location>
        <begin position="203"/>
        <end position="279"/>
    </location>
</feature>
<sequence>MKIKTYLFVGAIGLFMASCGKKSNQLPTDNHYPVVTIGSQSTELQTTYPATIKGVQDVEIRPKVSGFITKVCVQQGQAVKAGQLLFVIDNETYQAAVRQAQAAVNTARSGMNTAKLTYDNSQKLFSNNVIGSFELQSAKNTYESARASLAQAQASLASAREMLSYCYVTSPANGVVGDIPYKVGALVSASSPEALTTVSNTSTMEVYFSVTEKDMLELSKKAGGVHAAINDYPAVKLQLADGTIYNRSGKVTKVSGVIDQRTGSLSMIARFENPDRVLKSGGSGSIVVPVSHSNAIVIPQSATTEIQDKIFVYTVGSEGKVKYTEITVDPQNDGRNYVVLTGLKVGDRIVTKGLTSLTDGMKIEPVTEAQYEANLQKATKMAANQESAKGFIETMTGKK</sequence>
<evidence type="ECO:0000256" key="1">
    <source>
        <dbReference type="ARBA" id="ARBA00004196"/>
    </source>
</evidence>
<organism evidence="7">
    <name type="scientific">Prevotella sp. GTC17253</name>
    <dbReference type="NCBI Taxonomy" id="3236793"/>
    <lineage>
        <taxon>Bacteria</taxon>
        <taxon>Pseudomonadati</taxon>
        <taxon>Bacteroidota</taxon>
        <taxon>Bacteroidia</taxon>
        <taxon>Bacteroidales</taxon>
        <taxon>Prevotellaceae</taxon>
        <taxon>Prevotella</taxon>
    </lineage>
</organism>
<dbReference type="NCBIfam" id="TIGR01730">
    <property type="entry name" value="RND_mfp"/>
    <property type="match status" value="1"/>
</dbReference>
<name>A0AB33IYE2_9BACT</name>
<dbReference type="InterPro" id="IPR058627">
    <property type="entry name" value="MdtA-like_C"/>
</dbReference>
<dbReference type="Pfam" id="PF25944">
    <property type="entry name" value="Beta-barrel_RND"/>
    <property type="match status" value="1"/>
</dbReference>
<dbReference type="GO" id="GO:0030313">
    <property type="term" value="C:cell envelope"/>
    <property type="evidence" value="ECO:0007669"/>
    <property type="project" value="UniProtKB-SubCell"/>
</dbReference>
<gene>
    <name evidence="7" type="ORF">GTC17253_23230</name>
</gene>
<evidence type="ECO:0000256" key="2">
    <source>
        <dbReference type="ARBA" id="ARBA00009477"/>
    </source>
</evidence>
<feature type="domain" description="Multidrug resistance protein MdtA-like C-terminal permuted SH3" evidence="6">
    <location>
        <begin position="294"/>
        <end position="354"/>
    </location>
</feature>
<dbReference type="PANTHER" id="PTHR30158">
    <property type="entry name" value="ACRA/E-RELATED COMPONENT OF DRUG EFFLUX TRANSPORTER"/>
    <property type="match status" value="1"/>
</dbReference>
<evidence type="ECO:0000259" key="4">
    <source>
        <dbReference type="Pfam" id="PF25917"/>
    </source>
</evidence>
<dbReference type="Pfam" id="PF25967">
    <property type="entry name" value="RND-MFP_C"/>
    <property type="match status" value="1"/>
</dbReference>
<accession>A0AB33IYE2</accession>
<dbReference type="AlphaFoldDB" id="A0AB33IYE2"/>
<comment type="subcellular location">
    <subcellularLocation>
        <location evidence="1">Cell envelope</location>
    </subcellularLocation>
</comment>
<dbReference type="GO" id="GO:0005886">
    <property type="term" value="C:plasma membrane"/>
    <property type="evidence" value="ECO:0007669"/>
    <property type="project" value="TreeGrafter"/>
</dbReference>
<keyword evidence="3" id="KW-0175">Coiled coil</keyword>
<dbReference type="PANTHER" id="PTHR30158:SF23">
    <property type="entry name" value="MULTIDRUG RESISTANCE PROTEIN MEXA"/>
    <property type="match status" value="1"/>
</dbReference>
<protein>
    <submittedName>
        <fullName evidence="7">Efflux RND transporter periplasmic adaptor subunit</fullName>
    </submittedName>
</protein>
<feature type="domain" description="Multidrug resistance protein MdtA-like barrel-sandwich hybrid" evidence="4">
    <location>
        <begin position="57"/>
        <end position="198"/>
    </location>
</feature>
<dbReference type="Gene3D" id="1.10.287.470">
    <property type="entry name" value="Helix hairpin bin"/>
    <property type="match status" value="1"/>
</dbReference>
<evidence type="ECO:0000259" key="6">
    <source>
        <dbReference type="Pfam" id="PF25967"/>
    </source>
</evidence>
<dbReference type="Gene3D" id="2.40.30.170">
    <property type="match status" value="1"/>
</dbReference>
<dbReference type="SUPFAM" id="SSF111369">
    <property type="entry name" value="HlyD-like secretion proteins"/>
    <property type="match status" value="1"/>
</dbReference>
<dbReference type="PROSITE" id="PS51257">
    <property type="entry name" value="PROKAR_LIPOPROTEIN"/>
    <property type="match status" value="1"/>
</dbReference>
<dbReference type="GO" id="GO:0046677">
    <property type="term" value="P:response to antibiotic"/>
    <property type="evidence" value="ECO:0007669"/>
    <property type="project" value="TreeGrafter"/>
</dbReference>
<proteinExistence type="inferred from homology"/>
<evidence type="ECO:0000313" key="7">
    <source>
        <dbReference type="EMBL" id="BFO72357.1"/>
    </source>
</evidence>
<feature type="coiled-coil region" evidence="3">
    <location>
        <begin position="135"/>
        <end position="162"/>
    </location>
</feature>
<dbReference type="Gene3D" id="2.40.420.20">
    <property type="match status" value="1"/>
</dbReference>
<dbReference type="InterPro" id="IPR006143">
    <property type="entry name" value="RND_pump_MFP"/>
</dbReference>
<dbReference type="Pfam" id="PF25917">
    <property type="entry name" value="BSH_RND"/>
    <property type="match status" value="1"/>
</dbReference>
<dbReference type="InterPro" id="IPR058625">
    <property type="entry name" value="MdtA-like_BSH"/>
</dbReference>
<dbReference type="GO" id="GO:0015562">
    <property type="term" value="F:efflux transmembrane transporter activity"/>
    <property type="evidence" value="ECO:0007669"/>
    <property type="project" value="InterPro"/>
</dbReference>
<dbReference type="Gene3D" id="2.40.50.100">
    <property type="match status" value="1"/>
</dbReference>
<evidence type="ECO:0000256" key="3">
    <source>
        <dbReference type="SAM" id="Coils"/>
    </source>
</evidence>
<evidence type="ECO:0000259" key="5">
    <source>
        <dbReference type="Pfam" id="PF25944"/>
    </source>
</evidence>
<comment type="similarity">
    <text evidence="2">Belongs to the membrane fusion protein (MFP) (TC 8.A.1) family.</text>
</comment>
<dbReference type="EMBL" id="AP035785">
    <property type="protein sequence ID" value="BFO72357.1"/>
    <property type="molecule type" value="Genomic_DNA"/>
</dbReference>
<reference evidence="7" key="1">
    <citation type="submission" date="2024-07" db="EMBL/GenBank/DDBJ databases">
        <title>Complete genome sequence of Prevotella sp. YM-2024 GTC17253.</title>
        <authorList>
            <person name="Hayashi M."/>
            <person name="Muto Y."/>
            <person name="Tanaka K."/>
            <person name="Niwa H."/>
        </authorList>
    </citation>
    <scope>NUCLEOTIDE SEQUENCE</scope>
    <source>
        <strain evidence="7">GTC17253</strain>
    </source>
</reference>